<evidence type="ECO:0000313" key="11">
    <source>
        <dbReference type="EMBL" id="WGK68964.1"/>
    </source>
</evidence>
<evidence type="ECO:0000256" key="6">
    <source>
        <dbReference type="ARBA" id="ARBA00022989"/>
    </source>
</evidence>
<keyword evidence="8 10" id="KW-0975">Bacterial flagellum</keyword>
<dbReference type="PANTHER" id="PTHR30065:SF1">
    <property type="entry name" value="SURFACE PRESENTATION OF ANTIGENS PROTEIN SPAR"/>
    <property type="match status" value="1"/>
</dbReference>
<evidence type="ECO:0000256" key="5">
    <source>
        <dbReference type="ARBA" id="ARBA00022692"/>
    </source>
</evidence>
<feature type="transmembrane region" description="Helical" evidence="10">
    <location>
        <begin position="6"/>
        <end position="27"/>
    </location>
</feature>
<evidence type="ECO:0000256" key="2">
    <source>
        <dbReference type="ARBA" id="ARBA00009772"/>
    </source>
</evidence>
<keyword evidence="11" id="KW-0282">Flagellum</keyword>
<comment type="similarity">
    <text evidence="2 10">Belongs to the FliR/MopE/SpaR family.</text>
</comment>
<proteinExistence type="inferred from homology"/>
<dbReference type="PANTHER" id="PTHR30065">
    <property type="entry name" value="FLAGELLAR BIOSYNTHETIC PROTEIN FLIR"/>
    <property type="match status" value="1"/>
</dbReference>
<evidence type="ECO:0000256" key="4">
    <source>
        <dbReference type="ARBA" id="ARBA00022475"/>
    </source>
</evidence>
<feature type="transmembrane region" description="Helical" evidence="10">
    <location>
        <begin position="212"/>
        <end position="236"/>
    </location>
</feature>
<keyword evidence="11" id="KW-0969">Cilium</keyword>
<evidence type="ECO:0000256" key="8">
    <source>
        <dbReference type="ARBA" id="ARBA00023143"/>
    </source>
</evidence>
<dbReference type="NCBIfam" id="TIGR01400">
    <property type="entry name" value="fliR"/>
    <property type="match status" value="1"/>
</dbReference>
<keyword evidence="7 10" id="KW-0472">Membrane</keyword>
<name>A0ABY8MJG0_9SPIO</name>
<evidence type="ECO:0000256" key="7">
    <source>
        <dbReference type="ARBA" id="ARBA00023136"/>
    </source>
</evidence>
<keyword evidence="5 10" id="KW-0812">Transmembrane</keyword>
<dbReference type="EMBL" id="CP123443">
    <property type="protein sequence ID" value="WGK68964.1"/>
    <property type="molecule type" value="Genomic_DNA"/>
</dbReference>
<dbReference type="PRINTS" id="PR00953">
    <property type="entry name" value="TYPE3IMRPROT"/>
</dbReference>
<gene>
    <name evidence="11" type="primary">fliR</name>
    <name evidence="11" type="ORF">P0082_10830</name>
</gene>
<dbReference type="InterPro" id="IPR002010">
    <property type="entry name" value="T3SS_IM_R"/>
</dbReference>
<reference evidence="11 12" key="1">
    <citation type="submission" date="2023-04" db="EMBL/GenBank/DDBJ databases">
        <title>Spirochaete genome identified in red abalone sample constitutes a novel genus.</title>
        <authorList>
            <person name="Sharma S.P."/>
            <person name="Purcell C.M."/>
            <person name="Hyde J.R."/>
            <person name="Severin A.J."/>
        </authorList>
    </citation>
    <scope>NUCLEOTIDE SEQUENCE [LARGE SCALE GENOMIC DNA]</scope>
    <source>
        <strain evidence="11 12">SP-2023</strain>
    </source>
</reference>
<accession>A0ABY8MJG0</accession>
<evidence type="ECO:0000313" key="12">
    <source>
        <dbReference type="Proteomes" id="UP001228690"/>
    </source>
</evidence>
<protein>
    <recommendedName>
        <fullName evidence="3 9">Flagellar biosynthetic protein FliR</fullName>
    </recommendedName>
</protein>
<evidence type="ECO:0000256" key="3">
    <source>
        <dbReference type="ARBA" id="ARBA00021717"/>
    </source>
</evidence>
<feature type="transmembrane region" description="Helical" evidence="10">
    <location>
        <begin position="177"/>
        <end position="200"/>
    </location>
</feature>
<organism evidence="11 12">
    <name type="scientific">Candidatus Haliotispira prima</name>
    <dbReference type="NCBI Taxonomy" id="3034016"/>
    <lineage>
        <taxon>Bacteria</taxon>
        <taxon>Pseudomonadati</taxon>
        <taxon>Spirochaetota</taxon>
        <taxon>Spirochaetia</taxon>
        <taxon>Spirochaetales</taxon>
        <taxon>Spirochaetaceae</taxon>
        <taxon>Candidatus Haliotispira</taxon>
    </lineage>
</organism>
<evidence type="ECO:0000256" key="1">
    <source>
        <dbReference type="ARBA" id="ARBA00002578"/>
    </source>
</evidence>
<comment type="subcellular location">
    <subcellularLocation>
        <location evidence="10">Cell membrane</location>
        <topology evidence="10">Multi-pass membrane protein</topology>
    </subcellularLocation>
    <subcellularLocation>
        <location evidence="10">Bacterial flagellum basal body</location>
    </subcellularLocation>
</comment>
<keyword evidence="4 10" id="KW-1003">Cell membrane</keyword>
<feature type="transmembrane region" description="Helical" evidence="10">
    <location>
        <begin position="67"/>
        <end position="91"/>
    </location>
</feature>
<dbReference type="InterPro" id="IPR006303">
    <property type="entry name" value="FliR"/>
</dbReference>
<evidence type="ECO:0000256" key="9">
    <source>
        <dbReference type="NCBIfam" id="TIGR01400"/>
    </source>
</evidence>
<dbReference type="Pfam" id="PF01311">
    <property type="entry name" value="Bac_export_1"/>
    <property type="match status" value="1"/>
</dbReference>
<comment type="function">
    <text evidence="1 10">Role in flagellar biosynthesis.</text>
</comment>
<dbReference type="Proteomes" id="UP001228690">
    <property type="component" value="Chromosome"/>
</dbReference>
<sequence length="274" mass="29951">MYFETQLQIYFLIFARITAMLLTMPFLSARSIPPPARGGLIFFLSMAVMPLVQDYPVSPSLNGGDFIFSILAEIMVGILIGLLVLAIFAIFHTAGEIFSMQMAFSAAQIFDPMGESEQPLLSQYMETIALLLFLSVGPLHNFMLRVLAQGFTVLPTARVLLLAHENLLDVTIYTMSFLLQQALFIALPIVATIMVVSITLGLMAKAAPQMNLLVLGFPIQTSMGFIVLLLVMPFLLEQIARLLDYGLHDILHVLGTGSYSESGLGTTDGTRVGP</sequence>
<comment type="caution">
    <text evidence="10">Lacks conserved residue(s) required for the propagation of feature annotation.</text>
</comment>
<keyword evidence="11" id="KW-0966">Cell projection</keyword>
<keyword evidence="6 10" id="KW-1133">Transmembrane helix</keyword>
<keyword evidence="12" id="KW-1185">Reference proteome</keyword>
<dbReference type="RefSeq" id="WP_326927152.1">
    <property type="nucleotide sequence ID" value="NZ_CP123443.1"/>
</dbReference>
<evidence type="ECO:0000256" key="10">
    <source>
        <dbReference type="RuleBase" id="RU362071"/>
    </source>
</evidence>